<dbReference type="Pfam" id="PF00439">
    <property type="entry name" value="Bromodomain"/>
    <property type="match status" value="1"/>
</dbReference>
<feature type="domain" description="Helicase ATP-binding" evidence="12">
    <location>
        <begin position="606"/>
        <end position="771"/>
    </location>
</feature>
<evidence type="ECO:0000256" key="1">
    <source>
        <dbReference type="ARBA" id="ARBA00004123"/>
    </source>
</evidence>
<dbReference type="SMART" id="SM00297">
    <property type="entry name" value="BROMO"/>
    <property type="match status" value="1"/>
</dbReference>
<evidence type="ECO:0000256" key="9">
    <source>
        <dbReference type="PROSITE-ProRule" id="PRU00035"/>
    </source>
</evidence>
<organism evidence="16">
    <name type="scientific">Psilocybe cubensis</name>
    <name type="common">Psychedelic mushroom</name>
    <name type="synonym">Stropharia cubensis</name>
    <dbReference type="NCBI Taxonomy" id="181762"/>
    <lineage>
        <taxon>Eukaryota</taxon>
        <taxon>Fungi</taxon>
        <taxon>Dikarya</taxon>
        <taxon>Basidiomycota</taxon>
        <taxon>Agaricomycotina</taxon>
        <taxon>Agaricomycetes</taxon>
        <taxon>Agaricomycetidae</taxon>
        <taxon>Agaricales</taxon>
        <taxon>Agaricineae</taxon>
        <taxon>Strophariaceae</taxon>
        <taxon>Psilocybe</taxon>
    </lineage>
</organism>
<dbReference type="InterPro" id="IPR029295">
    <property type="entry name" value="SnAC"/>
</dbReference>
<feature type="compositionally biased region" description="Basic and acidic residues" evidence="10">
    <location>
        <begin position="322"/>
        <end position="332"/>
    </location>
</feature>
<dbReference type="Pfam" id="PF14619">
    <property type="entry name" value="SnAC"/>
    <property type="match status" value="1"/>
</dbReference>
<dbReference type="InterPro" id="IPR000330">
    <property type="entry name" value="SNF2_N"/>
</dbReference>
<dbReference type="GO" id="GO:0006338">
    <property type="term" value="P:chromatin remodeling"/>
    <property type="evidence" value="ECO:0007669"/>
    <property type="project" value="UniProtKB-ARBA"/>
</dbReference>
<feature type="compositionally biased region" description="Low complexity" evidence="10">
    <location>
        <begin position="94"/>
        <end position="108"/>
    </location>
</feature>
<dbReference type="GO" id="GO:0005634">
    <property type="term" value="C:nucleus"/>
    <property type="evidence" value="ECO:0007669"/>
    <property type="project" value="UniProtKB-SubCell"/>
</dbReference>
<keyword evidence="7" id="KW-0804">Transcription</keyword>
<evidence type="ECO:0000256" key="8">
    <source>
        <dbReference type="ARBA" id="ARBA00023242"/>
    </source>
</evidence>
<dbReference type="SMART" id="SM00573">
    <property type="entry name" value="HSA"/>
    <property type="match status" value="1"/>
</dbReference>
<keyword evidence="8" id="KW-0539">Nucleus</keyword>
<name>A0A8H7Y6J4_PSICU</name>
<feature type="domain" description="QLQ" evidence="15">
    <location>
        <begin position="121"/>
        <end position="156"/>
    </location>
</feature>
<dbReference type="EMBL" id="JAFIQS010000001">
    <property type="protein sequence ID" value="KAG5174596.1"/>
    <property type="molecule type" value="Genomic_DNA"/>
</dbReference>
<dbReference type="InterPro" id="IPR038718">
    <property type="entry name" value="SNF2-like_sf"/>
</dbReference>
<feature type="region of interest" description="Disordered" evidence="10">
    <location>
        <begin position="78"/>
        <end position="118"/>
    </location>
</feature>
<dbReference type="PROSITE" id="PS51666">
    <property type="entry name" value="QLQ"/>
    <property type="match status" value="1"/>
</dbReference>
<reference evidence="16" key="1">
    <citation type="submission" date="2021-02" db="EMBL/GenBank/DDBJ databases">
        <title>Psilocybe cubensis genome.</title>
        <authorList>
            <person name="Mckernan K.J."/>
            <person name="Crawford S."/>
            <person name="Trippe A."/>
            <person name="Kane L.T."/>
            <person name="Mclaughlin S."/>
        </authorList>
    </citation>
    <scope>NUCLEOTIDE SEQUENCE [LARGE SCALE GENOMIC DNA]</scope>
    <source>
        <strain evidence="16">MGC-MH-2018</strain>
    </source>
</reference>
<dbReference type="Gene3D" id="3.40.50.300">
    <property type="entry name" value="P-loop containing nucleotide triphosphate hydrolases"/>
    <property type="match status" value="1"/>
</dbReference>
<feature type="domain" description="Bromo" evidence="11">
    <location>
        <begin position="1326"/>
        <end position="1396"/>
    </location>
</feature>
<comment type="subcellular location">
    <subcellularLocation>
        <location evidence="1">Nucleus</location>
    </subcellularLocation>
</comment>
<accession>A0A8H7Y6J4</accession>
<dbReference type="PROSITE" id="PS51192">
    <property type="entry name" value="HELICASE_ATP_BIND_1"/>
    <property type="match status" value="1"/>
</dbReference>
<evidence type="ECO:0000256" key="7">
    <source>
        <dbReference type="ARBA" id="ARBA00023163"/>
    </source>
</evidence>
<protein>
    <submittedName>
        <fullName evidence="16">Uncharacterized protein</fullName>
    </submittedName>
</protein>
<dbReference type="Gene3D" id="1.20.5.170">
    <property type="match status" value="1"/>
</dbReference>
<dbReference type="InterPro" id="IPR014978">
    <property type="entry name" value="Gln-Leu-Gln_QLQ"/>
</dbReference>
<sequence length="1475" mass="167863">MSAPMLGNGMVAPNIAQPQQQLQVGQSNELQRMMMRASYLRKNPSDQKYPNELENLMKYINNLNQQFRNQMAPTNGIQSQQAPMANGHAQLTNGAAPPASVASGGSMPNQSIPSTSQTPVSFTAEQINALRAQIHAYKLLTRGQPIPDYLLQSMRVPNTTIPDLEKLTQGPDVQSKIVDAAVKASKGESGSVPPPSISAVVGRESSVKAEESEPTPIDPADYPKGPFLEDDTNSPIYPYNAYRHPFSHLKRPADMDPKLFATRLQRLIVPTIMPAGLDAHQIIDERERFIEARIQQRIRELEAMPSTMGDGTFDANIDVTQDDKVKEDKENESSTATPLDSLRPYSALVHPSPTAHGKLRALIELKSLRVLDKQRAMRAQVAEKLMHGSLLPLNRLDYRRIRKPTIRDARMVESAERKQRLERERRAKHKHVEQLGIICAHGRDVINANRSAQDRIARLGRAVLSFHAHTEREEQKRIERIAKERLRALKADDEEAYIKLLDSAKDTRITHLLKQTDAYLDSLAQAVVAQQNEGGPMSELGFEQEDGPATEATFGAQINAEDAAENKKVDYYAVAHRISEKIVKQPDILVGGKLKEYQIKGLQWMVSLYNNRLNGILADEMGLGKTIQTISLITFLIESKRQRGPYLVIVPLSTMTNWSGEFAKWAPNVKVVAYKGNPAQRRALQGDLRVGHFQVLLTTYEYIIKDRPHLSKIKWLHMIVDEGHRMKNTQSKLTQTLTTYYHSRYRLLLTGTPLQNNLPELWALLNFVLPKIFNSVKSFDEWFNTPFANSGTGDKIELNEEEALLIIRRLHKVLRPFLLRRLKKDVESELPDKVEKVIKIRMSALQSQLYKQMKKHKMIADGKDSKGVKGLSNELMQLRKICQHPFLFESVEDKISPGGYIDDKLIRTSGKIELLNRILPKFFATNHRVLIFFQMTKVMDIMEDFLKMMGWKYLRLDGGTKTEERASFVQLFNAKDSEYKVFILSTRAGGLGLNLQTADTVIIFDSDWNPHADLQAQDRAHRIGQTQVVLILRFITEKSVEEAMYQRARYKLDIDDKVIQAGRFDNKSTQEEQEEFLRSILEADQEEENEEAGDMNDEELNEIIARNEEENAIFREMDAKRERDIIENWRAAGNRGKPPQPLIQLEELPECYQTDQPFEVKEADEINEGRGQRRRNVVSYNDGLSDDAWAMALEEGEDIQELTERARDKKERRAQNKLLKEDVSGRNTPSSDVLDGRGRKPKKGKNKANDYEPGTGSKRKRGVKSMSVTPEIDDDDDDDHEIVRKRRKTKTNGKDNGPEVPPAMREKMKKAFMECYRAVQACEDETGRKRCELFREPPDRRDYPDYYQLIKVPMALSILRKRASSNYYKSVMTFRDDFHLMFNNARTYNQEGSWVYIDAEEMEKVFNAAWDRIIVGSDLPGAPPAPGTGSATGSYASALTPMDDDERPPPPTRGRSTGRKQVLSDEEYLTPSDEE</sequence>
<keyword evidence="2" id="KW-0547">Nucleotide-binding</keyword>
<dbReference type="Pfam" id="PF08880">
    <property type="entry name" value="QLQ"/>
    <property type="match status" value="1"/>
</dbReference>
<feature type="domain" description="Helicase C-terminal" evidence="13">
    <location>
        <begin position="914"/>
        <end position="1075"/>
    </location>
</feature>
<dbReference type="InterPro" id="IPR001650">
    <property type="entry name" value="Helicase_C-like"/>
</dbReference>
<evidence type="ECO:0000259" key="12">
    <source>
        <dbReference type="PROSITE" id="PS51192"/>
    </source>
</evidence>
<dbReference type="InterPro" id="IPR049730">
    <property type="entry name" value="SNF2/RAD54-like_C"/>
</dbReference>
<keyword evidence="4" id="KW-0067">ATP-binding</keyword>
<dbReference type="PRINTS" id="PR00503">
    <property type="entry name" value="BROMODOMAIN"/>
</dbReference>
<dbReference type="CDD" id="cd18793">
    <property type="entry name" value="SF2_C_SNF"/>
    <property type="match status" value="1"/>
</dbReference>
<dbReference type="SMART" id="SM00490">
    <property type="entry name" value="HELICc"/>
    <property type="match status" value="1"/>
</dbReference>
<evidence type="ECO:0000259" key="15">
    <source>
        <dbReference type="PROSITE" id="PS51666"/>
    </source>
</evidence>
<keyword evidence="3" id="KW-0378">Hydrolase</keyword>
<evidence type="ECO:0000256" key="5">
    <source>
        <dbReference type="ARBA" id="ARBA00023015"/>
    </source>
</evidence>
<proteinExistence type="predicted"/>
<dbReference type="Gene3D" id="3.40.50.10810">
    <property type="entry name" value="Tandem AAA-ATPase domain"/>
    <property type="match status" value="1"/>
</dbReference>
<evidence type="ECO:0000259" key="13">
    <source>
        <dbReference type="PROSITE" id="PS51194"/>
    </source>
</evidence>
<feature type="compositionally biased region" description="Polar residues" evidence="10">
    <location>
        <begin position="78"/>
        <end position="93"/>
    </location>
</feature>
<dbReference type="GO" id="GO:0042393">
    <property type="term" value="F:histone binding"/>
    <property type="evidence" value="ECO:0007669"/>
    <property type="project" value="InterPro"/>
</dbReference>
<dbReference type="PROSITE" id="PS51194">
    <property type="entry name" value="HELICASE_CTER"/>
    <property type="match status" value="1"/>
</dbReference>
<dbReference type="InterPro" id="IPR014001">
    <property type="entry name" value="Helicase_ATP-bd"/>
</dbReference>
<dbReference type="SMART" id="SM01314">
    <property type="entry name" value="SnAC"/>
    <property type="match status" value="1"/>
</dbReference>
<evidence type="ECO:0000256" key="2">
    <source>
        <dbReference type="ARBA" id="ARBA00022741"/>
    </source>
</evidence>
<dbReference type="PROSITE" id="PS50014">
    <property type="entry name" value="BROMODOMAIN_2"/>
    <property type="match status" value="1"/>
</dbReference>
<dbReference type="SUPFAM" id="SSF52540">
    <property type="entry name" value="P-loop containing nucleoside triphosphate hydrolases"/>
    <property type="match status" value="2"/>
</dbReference>
<feature type="compositionally biased region" description="Polar residues" evidence="10">
    <location>
        <begin position="109"/>
        <end position="118"/>
    </location>
</feature>
<dbReference type="PROSITE" id="PS51204">
    <property type="entry name" value="HSA"/>
    <property type="match status" value="1"/>
</dbReference>
<dbReference type="InterPro" id="IPR036427">
    <property type="entry name" value="Bromodomain-like_sf"/>
</dbReference>
<dbReference type="InterPro" id="IPR014012">
    <property type="entry name" value="HSA_dom"/>
</dbReference>
<evidence type="ECO:0000256" key="10">
    <source>
        <dbReference type="SAM" id="MobiDB-lite"/>
    </source>
</evidence>
<keyword evidence="6 9" id="KW-0103">Bromodomain</keyword>
<dbReference type="InterPro" id="IPR001487">
    <property type="entry name" value="Bromodomain"/>
</dbReference>
<dbReference type="Gene3D" id="1.20.920.10">
    <property type="entry name" value="Bromodomain-like"/>
    <property type="match status" value="1"/>
</dbReference>
<feature type="region of interest" description="Disordered" evidence="10">
    <location>
        <begin position="1421"/>
        <end position="1475"/>
    </location>
</feature>
<dbReference type="GO" id="GO:0016787">
    <property type="term" value="F:hydrolase activity"/>
    <property type="evidence" value="ECO:0007669"/>
    <property type="project" value="UniProtKB-KW"/>
</dbReference>
<feature type="compositionally biased region" description="Acidic residues" evidence="10">
    <location>
        <begin position="1464"/>
        <end position="1475"/>
    </location>
</feature>
<comment type="caution">
    <text evidence="16">The sequence shown here is derived from an EMBL/GenBank/DDBJ whole genome shotgun (WGS) entry which is preliminary data.</text>
</comment>
<dbReference type="SUPFAM" id="SSF47370">
    <property type="entry name" value="Bromodomain"/>
    <property type="match status" value="1"/>
</dbReference>
<evidence type="ECO:0000259" key="11">
    <source>
        <dbReference type="PROSITE" id="PS50014"/>
    </source>
</evidence>
<feature type="region of interest" description="Disordered" evidence="10">
    <location>
        <begin position="1204"/>
        <end position="1302"/>
    </location>
</feature>
<dbReference type="Pfam" id="PF07529">
    <property type="entry name" value="HSA"/>
    <property type="match status" value="1"/>
</dbReference>
<feature type="domain" description="HSA" evidence="14">
    <location>
        <begin position="419"/>
        <end position="491"/>
    </location>
</feature>
<feature type="compositionally biased region" description="Acidic residues" evidence="10">
    <location>
        <begin position="1271"/>
        <end position="1280"/>
    </location>
</feature>
<dbReference type="InterPro" id="IPR027417">
    <property type="entry name" value="P-loop_NTPase"/>
</dbReference>
<dbReference type="SMART" id="SM00487">
    <property type="entry name" value="DEXDc"/>
    <property type="match status" value="1"/>
</dbReference>
<dbReference type="OrthoDB" id="5857104at2759"/>
<feature type="region of interest" description="Disordered" evidence="10">
    <location>
        <begin position="185"/>
        <end position="225"/>
    </location>
</feature>
<gene>
    <name evidence="16" type="ORF">JR316_001258</name>
</gene>
<evidence type="ECO:0000313" key="16">
    <source>
        <dbReference type="EMBL" id="KAG5174596.1"/>
    </source>
</evidence>
<feature type="region of interest" description="Disordered" evidence="10">
    <location>
        <begin position="322"/>
        <end position="345"/>
    </location>
</feature>
<dbReference type="GO" id="GO:0005524">
    <property type="term" value="F:ATP binding"/>
    <property type="evidence" value="ECO:0007669"/>
    <property type="project" value="InterPro"/>
</dbReference>
<keyword evidence="5" id="KW-0805">Transcription regulation</keyword>
<dbReference type="PANTHER" id="PTHR10799">
    <property type="entry name" value="SNF2/RAD54 HELICASE FAMILY"/>
    <property type="match status" value="1"/>
</dbReference>
<dbReference type="SMART" id="SM00951">
    <property type="entry name" value="QLQ"/>
    <property type="match status" value="1"/>
</dbReference>
<evidence type="ECO:0000256" key="3">
    <source>
        <dbReference type="ARBA" id="ARBA00022801"/>
    </source>
</evidence>
<dbReference type="CDD" id="cd17996">
    <property type="entry name" value="DEXHc_SMARCA2_SMARCA4"/>
    <property type="match status" value="1"/>
</dbReference>
<evidence type="ECO:0000256" key="6">
    <source>
        <dbReference type="ARBA" id="ARBA00023117"/>
    </source>
</evidence>
<evidence type="ECO:0000256" key="4">
    <source>
        <dbReference type="ARBA" id="ARBA00022840"/>
    </source>
</evidence>
<feature type="compositionally biased region" description="Basic and acidic residues" evidence="10">
    <location>
        <begin position="1204"/>
        <end position="1224"/>
    </location>
</feature>
<dbReference type="FunFam" id="3.40.50.10810:FF:000008">
    <property type="entry name" value="Chromatin structure-remodeling complex subunit snf21"/>
    <property type="match status" value="1"/>
</dbReference>
<dbReference type="GO" id="GO:0006355">
    <property type="term" value="P:regulation of DNA-templated transcription"/>
    <property type="evidence" value="ECO:0007669"/>
    <property type="project" value="InterPro"/>
</dbReference>
<evidence type="ECO:0000259" key="14">
    <source>
        <dbReference type="PROSITE" id="PS51204"/>
    </source>
</evidence>
<dbReference type="Pfam" id="PF00271">
    <property type="entry name" value="Helicase_C"/>
    <property type="match status" value="1"/>
</dbReference>
<dbReference type="Pfam" id="PF00176">
    <property type="entry name" value="SNF2-rel_dom"/>
    <property type="match status" value="1"/>
</dbReference>